<reference evidence="6" key="1">
    <citation type="journal article" date="2020" name="Mol. Plant">
        <title>Functional analysis of RXLR effectors from the New Zealand kauri dieback pathogen Phytophthora agathidicida.</title>
        <authorList>
            <person name="Guo Y."/>
            <person name="Dupont P.Y."/>
            <person name="Mesarich C.H."/>
            <person name="Yang B."/>
            <person name="McDougal R.L."/>
            <person name="Panda P."/>
            <person name="Dijkwel P."/>
            <person name="Studholme D.J."/>
            <person name="Sambles C."/>
            <person name="Win J."/>
            <person name="Wang Y."/>
            <person name="Williams N.M."/>
            <person name="Bradshaw R.E."/>
        </authorList>
    </citation>
    <scope>NUCLEOTIDE SEQUENCE</scope>
    <source>
        <strain evidence="6">3770</strain>
    </source>
</reference>
<gene>
    <name evidence="6" type="primary">PaRXLR13</name>
</gene>
<feature type="signal peptide" evidence="5">
    <location>
        <begin position="1"/>
        <end position="19"/>
    </location>
</feature>
<comment type="subcellular location">
    <subcellularLocation>
        <location evidence="1 5">Secreted</location>
    </subcellularLocation>
</comment>
<feature type="chain" id="PRO_5045002498" description="RxLR effector protein" evidence="5">
    <location>
        <begin position="20"/>
        <end position="160"/>
    </location>
</feature>
<dbReference type="AlphaFoldDB" id="A0A7G4WI02"/>
<organism evidence="6">
    <name type="scientific">Phytophthora agathidicida</name>
    <dbReference type="NCBI Taxonomy" id="1642459"/>
    <lineage>
        <taxon>Eukaryota</taxon>
        <taxon>Sar</taxon>
        <taxon>Stramenopiles</taxon>
        <taxon>Oomycota</taxon>
        <taxon>Peronosporomycetes</taxon>
        <taxon>Peronosporales</taxon>
        <taxon>Peronosporaceae</taxon>
        <taxon>Phytophthora</taxon>
    </lineage>
</organism>
<evidence type="ECO:0000256" key="4">
    <source>
        <dbReference type="ARBA" id="ARBA00022729"/>
    </source>
</evidence>
<sequence length="160" mass="18814">MRHYFVVLLFAAYLALSAATEYEDKLQPITKADVSFVARALTDDQSTFPTKRALRTHDTAIFDNEERAIPGFTQLKNLLKTKDVEKLKKLANKEQYRQWLKDGEDPNTIYKKLGLTGMGPAANLKNDPRFHQYLEFSALWRRKKGMLAKEWWQFWRKNAW</sequence>
<proteinExistence type="inferred from homology"/>
<comment type="function">
    <text evidence="5">Effector that suppresses plant defense responses during pathogen infection.</text>
</comment>
<dbReference type="EMBL" id="MT503113">
    <property type="protein sequence ID" value="QMU24837.1"/>
    <property type="molecule type" value="Genomic_DNA"/>
</dbReference>
<evidence type="ECO:0000256" key="3">
    <source>
        <dbReference type="ARBA" id="ARBA00022525"/>
    </source>
</evidence>
<comment type="similarity">
    <text evidence="2 5">Belongs to the RxLR effector family.</text>
</comment>
<evidence type="ECO:0000256" key="2">
    <source>
        <dbReference type="ARBA" id="ARBA00010400"/>
    </source>
</evidence>
<dbReference type="InterPro" id="IPR031825">
    <property type="entry name" value="RXLR"/>
</dbReference>
<accession>A0A7G4WI02</accession>
<evidence type="ECO:0000256" key="5">
    <source>
        <dbReference type="RuleBase" id="RU367124"/>
    </source>
</evidence>
<protein>
    <recommendedName>
        <fullName evidence="5">RxLR effector protein</fullName>
    </recommendedName>
</protein>
<evidence type="ECO:0000313" key="6">
    <source>
        <dbReference type="EMBL" id="QMU24837.1"/>
    </source>
</evidence>
<keyword evidence="4 5" id="KW-0732">Signal</keyword>
<comment type="domain">
    <text evidence="5">The RxLR-dEER motif acts to carry the protein into the host cell cytoplasm through binding to cell surface phosphatidylinositol-3-phosphate.</text>
</comment>
<name>A0A7G4WI02_9STRA</name>
<dbReference type="Pfam" id="PF16810">
    <property type="entry name" value="RXLR"/>
    <property type="match status" value="1"/>
</dbReference>
<keyword evidence="3 5" id="KW-0964">Secreted</keyword>
<evidence type="ECO:0000256" key="1">
    <source>
        <dbReference type="ARBA" id="ARBA00004613"/>
    </source>
</evidence>